<reference evidence="2" key="1">
    <citation type="submission" date="2023-04" db="EMBL/GenBank/DDBJ databases">
        <authorList>
            <consortium name="ELIXIR-Norway"/>
        </authorList>
    </citation>
    <scope>NUCLEOTIDE SEQUENCE [LARGE SCALE GENOMIC DNA]</scope>
</reference>
<feature type="region of interest" description="Disordered" evidence="1">
    <location>
        <begin position="42"/>
        <end position="83"/>
    </location>
</feature>
<accession>A0ABN8ZFE3</accession>
<protein>
    <submittedName>
        <fullName evidence="2">Uncharacterized protein</fullName>
    </submittedName>
</protein>
<name>A0ABN8ZFE3_RANTA</name>
<sequence>MCTEKPSAGVSGRGLAARDEGLGCPGDSGTWGALEWRLWLPQTPPHQAAGARHQASQGRPPFLTPSPHPKEEPVTLRPVSGSMGRHRCAGPLWADALRVSTVLPSREPGGQRPDPTATLRKPARVLSPPSCWRCGPALGGHRCSQTAEPRPPGSSICSPQGPSGTFALLLTLQFISFPTNFQ</sequence>
<evidence type="ECO:0000313" key="2">
    <source>
        <dbReference type="EMBL" id="CAI9171507.1"/>
    </source>
</evidence>
<evidence type="ECO:0000313" key="3">
    <source>
        <dbReference type="Proteomes" id="UP001176941"/>
    </source>
</evidence>
<gene>
    <name evidence="2" type="ORF">MRATA1EN1_LOCUS20469</name>
</gene>
<dbReference type="EMBL" id="OX459966">
    <property type="protein sequence ID" value="CAI9171507.1"/>
    <property type="molecule type" value="Genomic_DNA"/>
</dbReference>
<evidence type="ECO:0000256" key="1">
    <source>
        <dbReference type="SAM" id="MobiDB-lite"/>
    </source>
</evidence>
<feature type="region of interest" description="Disordered" evidence="1">
    <location>
        <begin position="1"/>
        <end position="25"/>
    </location>
</feature>
<organism evidence="2 3">
    <name type="scientific">Rangifer tarandus platyrhynchus</name>
    <name type="common">Svalbard reindeer</name>
    <dbReference type="NCBI Taxonomy" id="3082113"/>
    <lineage>
        <taxon>Eukaryota</taxon>
        <taxon>Metazoa</taxon>
        <taxon>Chordata</taxon>
        <taxon>Craniata</taxon>
        <taxon>Vertebrata</taxon>
        <taxon>Euteleostomi</taxon>
        <taxon>Mammalia</taxon>
        <taxon>Eutheria</taxon>
        <taxon>Laurasiatheria</taxon>
        <taxon>Artiodactyla</taxon>
        <taxon>Ruminantia</taxon>
        <taxon>Pecora</taxon>
        <taxon>Cervidae</taxon>
        <taxon>Odocoileinae</taxon>
        <taxon>Rangifer</taxon>
    </lineage>
</organism>
<keyword evidence="3" id="KW-1185">Reference proteome</keyword>
<proteinExistence type="predicted"/>
<dbReference type="Proteomes" id="UP001176941">
    <property type="component" value="Chromosome 30"/>
</dbReference>